<gene>
    <name evidence="5" type="ORF">ACEG43_05005</name>
</gene>
<dbReference type="PANTHER" id="PTHR34698:SF2">
    <property type="entry name" value="5-OXOPROLINASE SUBUNIT B"/>
    <property type="match status" value="1"/>
</dbReference>
<organism evidence="5 6">
    <name type="scientific">Streptomyces aureus</name>
    <dbReference type="NCBI Taxonomy" id="193461"/>
    <lineage>
        <taxon>Bacteria</taxon>
        <taxon>Bacillati</taxon>
        <taxon>Actinomycetota</taxon>
        <taxon>Actinomycetes</taxon>
        <taxon>Kitasatosporales</taxon>
        <taxon>Streptomycetaceae</taxon>
        <taxon>Streptomyces</taxon>
    </lineage>
</organism>
<dbReference type="Proteomes" id="UP001571476">
    <property type="component" value="Unassembled WGS sequence"/>
</dbReference>
<dbReference type="SMART" id="SM00796">
    <property type="entry name" value="AHS1"/>
    <property type="match status" value="1"/>
</dbReference>
<accession>A0ABV4SAS8</accession>
<dbReference type="InterPro" id="IPR010016">
    <property type="entry name" value="PxpB"/>
</dbReference>
<evidence type="ECO:0000256" key="3">
    <source>
        <dbReference type="ARBA" id="ARBA00022840"/>
    </source>
</evidence>
<dbReference type="SUPFAM" id="SSF160467">
    <property type="entry name" value="PH0987 N-terminal domain-like"/>
    <property type="match status" value="1"/>
</dbReference>
<dbReference type="SUPFAM" id="SSF50891">
    <property type="entry name" value="Cyclophilin-like"/>
    <property type="match status" value="1"/>
</dbReference>
<dbReference type="Gene3D" id="2.40.100.10">
    <property type="entry name" value="Cyclophilin-like"/>
    <property type="match status" value="1"/>
</dbReference>
<name>A0ABV4SAS8_9ACTN</name>
<dbReference type="GO" id="GO:0016787">
    <property type="term" value="F:hydrolase activity"/>
    <property type="evidence" value="ECO:0007669"/>
    <property type="project" value="UniProtKB-KW"/>
</dbReference>
<dbReference type="Pfam" id="PF02682">
    <property type="entry name" value="CT_C_D"/>
    <property type="match status" value="1"/>
</dbReference>
<keyword evidence="6" id="KW-1185">Reference proteome</keyword>
<feature type="domain" description="Carboxyltransferase" evidence="4">
    <location>
        <begin position="10"/>
        <end position="200"/>
    </location>
</feature>
<dbReference type="RefSeq" id="WP_372561533.1">
    <property type="nucleotide sequence ID" value="NZ_JBGOSP010000002.1"/>
</dbReference>
<evidence type="ECO:0000313" key="6">
    <source>
        <dbReference type="Proteomes" id="UP001571476"/>
    </source>
</evidence>
<reference evidence="5 6" key="1">
    <citation type="submission" date="2024-08" db="EMBL/GenBank/DDBJ databases">
        <title>Genome sequence of Streptomyces aureus CACIA-1.46HGO.</title>
        <authorList>
            <person name="Evangelista-Martinez Z."/>
        </authorList>
    </citation>
    <scope>NUCLEOTIDE SEQUENCE [LARGE SCALE GENOMIC DNA]</scope>
    <source>
        <strain evidence="5 6">CACIA-1.46HGO</strain>
    </source>
</reference>
<dbReference type="InterPro" id="IPR003833">
    <property type="entry name" value="CT_C_D"/>
</dbReference>
<dbReference type="Gene3D" id="3.30.1360.40">
    <property type="match status" value="1"/>
</dbReference>
<comment type="caution">
    <text evidence="5">The sequence shown here is derived from an EMBL/GenBank/DDBJ whole genome shotgun (WGS) entry which is preliminary data.</text>
</comment>
<keyword evidence="1" id="KW-0547">Nucleotide-binding</keyword>
<keyword evidence="2 5" id="KW-0378">Hydrolase</keyword>
<dbReference type="EMBL" id="JBGOSP010000002">
    <property type="protein sequence ID" value="MFA3835545.1"/>
    <property type="molecule type" value="Genomic_DNA"/>
</dbReference>
<evidence type="ECO:0000313" key="5">
    <source>
        <dbReference type="EMBL" id="MFA3835545.1"/>
    </source>
</evidence>
<evidence type="ECO:0000256" key="1">
    <source>
        <dbReference type="ARBA" id="ARBA00022741"/>
    </source>
</evidence>
<keyword evidence="3" id="KW-0067">ATP-binding</keyword>
<evidence type="ECO:0000259" key="4">
    <source>
        <dbReference type="SMART" id="SM00796"/>
    </source>
</evidence>
<evidence type="ECO:0000256" key="2">
    <source>
        <dbReference type="ARBA" id="ARBA00022801"/>
    </source>
</evidence>
<sequence length="213" mass="22857">MRVAAVPMTPTLRPCGDTGLLLELPDNRLVHAYAAAVRAAEVAGVVDIVPALDTLLVLIDPRSGSMADVEARLREIDVPDVAEDSPRVVELPVRYDGEDLAWVAEHCGLEEREVVAAHTSTPWRVGFCGFAPGFAYLVGGDPRLHVPRRAESRVAVPAGAVALGGQFSAVYPRRSPGGWQLLGYTDAQMWDTSAEQPSLLLPGDQVVFREVAP</sequence>
<dbReference type="InterPro" id="IPR029000">
    <property type="entry name" value="Cyclophilin-like_dom_sf"/>
</dbReference>
<proteinExistence type="predicted"/>
<dbReference type="PANTHER" id="PTHR34698">
    <property type="entry name" value="5-OXOPROLINASE SUBUNIT B"/>
    <property type="match status" value="1"/>
</dbReference>
<protein>
    <submittedName>
        <fullName evidence="5">Allophanate hydrolase subunit 1</fullName>
    </submittedName>
</protein>